<dbReference type="KEGG" id="tvd:SG34_024115"/>
<keyword evidence="3 5" id="KW-0012">Acyltransferase</keyword>
<accession>A0AAF0C861</accession>
<dbReference type="GO" id="GO:0003841">
    <property type="term" value="F:1-acylglycerol-3-phosphate O-acyltransferase activity"/>
    <property type="evidence" value="ECO:0007669"/>
    <property type="project" value="TreeGrafter"/>
</dbReference>
<reference evidence="5 6" key="1">
    <citation type="journal article" date="2015" name="Genome Announc.">
        <title>Draft Genome Sequences of Marine Isolates of Thalassomonas viridans and Thalassomonas actiniarum.</title>
        <authorList>
            <person name="Olonade I."/>
            <person name="van Zyl L.J."/>
            <person name="Trindade M."/>
        </authorList>
    </citation>
    <scope>NUCLEOTIDE SEQUENCE [LARGE SCALE GENOMIC DNA]</scope>
    <source>
        <strain evidence="5 6">XOM25</strain>
    </source>
</reference>
<evidence type="ECO:0000313" key="6">
    <source>
        <dbReference type="Proteomes" id="UP000032352"/>
    </source>
</evidence>
<dbReference type="Pfam" id="PF01553">
    <property type="entry name" value="Acyltransferase"/>
    <property type="match status" value="1"/>
</dbReference>
<protein>
    <submittedName>
        <fullName evidence="5">1-acyl-sn-glycerol-3-phosphate acyltransferase</fullName>
    </submittedName>
</protein>
<evidence type="ECO:0000256" key="1">
    <source>
        <dbReference type="ARBA" id="ARBA00005189"/>
    </source>
</evidence>
<dbReference type="RefSeq" id="WP_044841970.1">
    <property type="nucleotide sequence ID" value="NZ_CP059733.1"/>
</dbReference>
<dbReference type="InterPro" id="IPR002123">
    <property type="entry name" value="Plipid/glycerol_acylTrfase"/>
</dbReference>
<sequence>MASSTLKIRDKTIFDGFFVKYVLKFIFRIWFKLSGWKTTPSAPDGAGITIAAPHTSNWDFIYALAAAILCDVKIYFSIKDSWCKVPVVGSIIMWLGAIPINRSAGGQGQVKLIKEFVERHKDQRVFFLFTPEGTRGPVTKWKTGFYHVAQDCGLPIFLAKVDFIKKESGVFHSYELTGDKDADVRAIQESYKRICGKFPKDQYPLYTGPVPSLSDAEAVVMRALYSFKGVATKMDIAAKAKLGELSTTMLDFLIEKGILEQTNAPEDKLEATYRLTFAGRGCLLHLYPTLARS</sequence>
<keyword evidence="2" id="KW-0808">Transferase</keyword>
<evidence type="ECO:0000313" key="5">
    <source>
        <dbReference type="EMBL" id="WDE04393.1"/>
    </source>
</evidence>
<evidence type="ECO:0000259" key="4">
    <source>
        <dbReference type="SMART" id="SM00563"/>
    </source>
</evidence>
<gene>
    <name evidence="5" type="ORF">SG34_024115</name>
</gene>
<dbReference type="AlphaFoldDB" id="A0AAF0C861"/>
<comment type="pathway">
    <text evidence="1">Lipid metabolism.</text>
</comment>
<dbReference type="GO" id="GO:0006654">
    <property type="term" value="P:phosphatidic acid biosynthetic process"/>
    <property type="evidence" value="ECO:0007669"/>
    <property type="project" value="TreeGrafter"/>
</dbReference>
<evidence type="ECO:0000256" key="2">
    <source>
        <dbReference type="ARBA" id="ARBA00022679"/>
    </source>
</evidence>
<reference evidence="5 6" key="2">
    <citation type="journal article" date="2022" name="Mar. Drugs">
        <title>Bioassay-Guided Fractionation Leads to the Detection of Cholic Acid Generated by the Rare Thalassomonas sp.</title>
        <authorList>
            <person name="Pheiffer F."/>
            <person name="Schneider Y.K."/>
            <person name="Hansen E.H."/>
            <person name="Andersen J.H."/>
            <person name="Isaksson J."/>
            <person name="Busche T."/>
            <person name="R C."/>
            <person name="Kalinowski J."/>
            <person name="Zyl L.V."/>
            <person name="Trindade M."/>
        </authorList>
    </citation>
    <scope>NUCLEOTIDE SEQUENCE [LARGE SCALE GENOMIC DNA]</scope>
    <source>
        <strain evidence="5 6">XOM25</strain>
    </source>
</reference>
<proteinExistence type="predicted"/>
<dbReference type="SUPFAM" id="SSF69593">
    <property type="entry name" value="Glycerol-3-phosphate (1)-acyltransferase"/>
    <property type="match status" value="1"/>
</dbReference>
<dbReference type="EMBL" id="CP059733">
    <property type="protein sequence ID" value="WDE04393.1"/>
    <property type="molecule type" value="Genomic_DNA"/>
</dbReference>
<dbReference type="SMART" id="SM00563">
    <property type="entry name" value="PlsC"/>
    <property type="match status" value="1"/>
</dbReference>
<organism evidence="5 6">
    <name type="scientific">Thalassomonas viridans</name>
    <dbReference type="NCBI Taxonomy" id="137584"/>
    <lineage>
        <taxon>Bacteria</taxon>
        <taxon>Pseudomonadati</taxon>
        <taxon>Pseudomonadota</taxon>
        <taxon>Gammaproteobacteria</taxon>
        <taxon>Alteromonadales</taxon>
        <taxon>Colwelliaceae</taxon>
        <taxon>Thalassomonas</taxon>
    </lineage>
</organism>
<feature type="domain" description="Phospholipid/glycerol acyltransferase" evidence="4">
    <location>
        <begin position="48"/>
        <end position="161"/>
    </location>
</feature>
<dbReference type="Proteomes" id="UP000032352">
    <property type="component" value="Chromosome"/>
</dbReference>
<dbReference type="PANTHER" id="PTHR10434">
    <property type="entry name" value="1-ACYL-SN-GLYCEROL-3-PHOSPHATE ACYLTRANSFERASE"/>
    <property type="match status" value="1"/>
</dbReference>
<dbReference type="PANTHER" id="PTHR10434:SF9">
    <property type="entry name" value="PHOSPHOLIPID_GLYCEROL ACYLTRANSFERASE DOMAIN-CONTAINING PROTEIN"/>
    <property type="match status" value="1"/>
</dbReference>
<evidence type="ECO:0000256" key="3">
    <source>
        <dbReference type="ARBA" id="ARBA00023315"/>
    </source>
</evidence>
<keyword evidence="6" id="KW-1185">Reference proteome</keyword>
<name>A0AAF0C861_9GAMM</name>